<gene>
    <name evidence="1" type="ORF">EWV45_00745</name>
</gene>
<dbReference type="Proteomes" id="UP000315868">
    <property type="component" value="Unassembled WGS sequence"/>
</dbReference>
<protein>
    <submittedName>
        <fullName evidence="1">Uncharacterized protein</fullName>
    </submittedName>
</protein>
<organism evidence="1 2">
    <name type="scientific">Microcystis flos-aquae Mf_QC_C_20070823_S10D</name>
    <dbReference type="NCBI Taxonomy" id="2486236"/>
    <lineage>
        <taxon>Bacteria</taxon>
        <taxon>Bacillati</taxon>
        <taxon>Cyanobacteriota</taxon>
        <taxon>Cyanophyceae</taxon>
        <taxon>Oscillatoriophycideae</taxon>
        <taxon>Chroococcales</taxon>
        <taxon>Microcystaceae</taxon>
        <taxon>Microcystis</taxon>
    </lineage>
</organism>
<reference evidence="1 2" key="1">
    <citation type="submission" date="2019-01" db="EMBL/GenBank/DDBJ databases">
        <title>Coherence of Microcystis species and biogeography revealed through population genomics.</title>
        <authorList>
            <person name="Perez-Carrascal O.M."/>
            <person name="Terrat Y."/>
            <person name="Giani A."/>
            <person name="Fortin N."/>
            <person name="Tromas N."/>
            <person name="Shapiro B.J."/>
        </authorList>
    </citation>
    <scope>NUCLEOTIDE SEQUENCE [LARGE SCALE GENOMIC DNA]</scope>
    <source>
        <strain evidence="1">Mf_QC_C_20070823_S10D</strain>
    </source>
</reference>
<comment type="caution">
    <text evidence="1">The sequence shown here is derived from an EMBL/GenBank/DDBJ whole genome shotgun (WGS) entry which is preliminary data.</text>
</comment>
<evidence type="ECO:0000313" key="2">
    <source>
        <dbReference type="Proteomes" id="UP000315868"/>
    </source>
</evidence>
<evidence type="ECO:0000313" key="1">
    <source>
        <dbReference type="EMBL" id="TRV16558.1"/>
    </source>
</evidence>
<name>A0A552L8L0_9CHRO</name>
<sequence length="84" mass="9616">MLRFLSIVFAQERTHQLSILPDKDLVDLSPPIEPDQVTKNLTDTKSVFNSVINSQVMNCFSPHPTPYTLHPTPHYPILFKQDLV</sequence>
<dbReference type="EMBL" id="SFAM01000005">
    <property type="protein sequence ID" value="TRV16558.1"/>
    <property type="molecule type" value="Genomic_DNA"/>
</dbReference>
<proteinExistence type="predicted"/>
<accession>A0A552L8L0</accession>
<dbReference type="AlphaFoldDB" id="A0A552L8L0"/>